<dbReference type="InterPro" id="IPR009241">
    <property type="entry name" value="HigB-like"/>
</dbReference>
<proteinExistence type="predicted"/>
<dbReference type="Proteomes" id="UP000313231">
    <property type="component" value="Unassembled WGS sequence"/>
</dbReference>
<sequence>MIEGWLDEADPDTFDQVIAAIRLLADHGPGLGRPLVDSIVGSRHKNMKELRPGSAGRSEVRILFAFDPKRRGIMLLAGDKHGAWQKWYRTNIPIADDRYDEHLKKLKEQKGGERDGKDA</sequence>
<name>A0A5C4VPJ7_9ACTN</name>
<reference evidence="1 2" key="1">
    <citation type="journal article" date="2016" name="Int. J. Syst. Evol. Microbiol.">
        <title>Nocardioides albidus sp. nov., an actinobacterium isolated from garden soil.</title>
        <authorList>
            <person name="Singh H."/>
            <person name="Du J."/>
            <person name="Trinh H."/>
            <person name="Won K."/>
            <person name="Yang J.E."/>
            <person name="Yin C."/>
            <person name="Kook M."/>
            <person name="Yi T.H."/>
        </authorList>
    </citation>
    <scope>NUCLEOTIDE SEQUENCE [LARGE SCALE GENOMIC DNA]</scope>
    <source>
        <strain evidence="1 2">CCTCC AB 2015297</strain>
    </source>
</reference>
<dbReference type="AlphaFoldDB" id="A0A5C4VPJ7"/>
<protein>
    <submittedName>
        <fullName evidence="1">Diaminopimelate decarboxylase</fullName>
    </submittedName>
</protein>
<dbReference type="EMBL" id="VDMP01000026">
    <property type="protein sequence ID" value="TNM37794.1"/>
    <property type="molecule type" value="Genomic_DNA"/>
</dbReference>
<gene>
    <name evidence="1" type="ORF">FHP29_17790</name>
</gene>
<evidence type="ECO:0000313" key="2">
    <source>
        <dbReference type="Proteomes" id="UP000313231"/>
    </source>
</evidence>
<dbReference type="OrthoDB" id="330810at2"/>
<keyword evidence="2" id="KW-1185">Reference proteome</keyword>
<dbReference type="Pfam" id="PF05973">
    <property type="entry name" value="Gp49"/>
    <property type="match status" value="1"/>
</dbReference>
<accession>A0A5C4VPJ7</accession>
<organism evidence="1 2">
    <name type="scientific">Nocardioides albidus</name>
    <dbReference type="NCBI Taxonomy" id="1517589"/>
    <lineage>
        <taxon>Bacteria</taxon>
        <taxon>Bacillati</taxon>
        <taxon>Actinomycetota</taxon>
        <taxon>Actinomycetes</taxon>
        <taxon>Propionibacteriales</taxon>
        <taxon>Nocardioidaceae</taxon>
        <taxon>Nocardioides</taxon>
    </lineage>
</organism>
<evidence type="ECO:0000313" key="1">
    <source>
        <dbReference type="EMBL" id="TNM37794.1"/>
    </source>
</evidence>
<comment type="caution">
    <text evidence="1">The sequence shown here is derived from an EMBL/GenBank/DDBJ whole genome shotgun (WGS) entry which is preliminary data.</text>
</comment>